<protein>
    <submittedName>
        <fullName evidence="1">Helix-hairpin-helix domain-containing protein</fullName>
    </submittedName>
</protein>
<dbReference type="InterPro" id="IPR051675">
    <property type="entry name" value="Endo/Exo/Phosphatase_dom_1"/>
</dbReference>
<dbReference type="Gene3D" id="1.10.150.320">
    <property type="entry name" value="Photosystem II 12 kDa extrinsic protein"/>
    <property type="match status" value="1"/>
</dbReference>
<dbReference type="PANTHER" id="PTHR21180:SF32">
    <property type="entry name" value="ENDONUCLEASE_EXONUCLEASE_PHOSPHATASE FAMILY DOMAIN-CONTAINING PROTEIN 1"/>
    <property type="match status" value="1"/>
</dbReference>
<proteinExistence type="predicted"/>
<dbReference type="InterPro" id="IPR010994">
    <property type="entry name" value="RuvA_2-like"/>
</dbReference>
<evidence type="ECO:0000313" key="1">
    <source>
        <dbReference type="EMBL" id="MXV53092.1"/>
    </source>
</evidence>
<dbReference type="EMBL" id="WVHT01000013">
    <property type="protein sequence ID" value="MXV53092.1"/>
    <property type="molecule type" value="Genomic_DNA"/>
</dbReference>
<comment type="caution">
    <text evidence="1">The sequence shown here is derived from an EMBL/GenBank/DDBJ whole genome shotgun (WGS) entry which is preliminary data.</text>
</comment>
<dbReference type="RefSeq" id="WP_160846271.1">
    <property type="nucleotide sequence ID" value="NZ_WVHT01000013.1"/>
</dbReference>
<dbReference type="Pfam" id="PF12836">
    <property type="entry name" value="HHH_3"/>
    <property type="match status" value="3"/>
</dbReference>
<dbReference type="Gene3D" id="1.10.150.280">
    <property type="entry name" value="AF1531-like domain"/>
    <property type="match status" value="1"/>
</dbReference>
<sequence>MIKRYLKSYFGFTKKELNGLMVLSLLLLFILIVPSIYQAFLPKRIDQSITFQKQVDEFIASAETKRSTYRQVKDKLEDAELEPDYFMFDPNKLSESEWLRLGLRSRQAKVILNYVSKGGHFHKKEDLQKIYSITPEDYQRLAPYIQLPNGDEKFQKFSETKAVYVKKVKAAIYIDLNQADSAELETVDGIGPAFALRIIKYRDRLGGFVSKDQLREVFGIDSAKFRQIVPQTFVGSSQVKKININTATFDDLKQHPYLTYKQMNAIVKYRKQHGNFNGADDLKNIAILNNDVIERIKPYLEF</sequence>
<dbReference type="Proteomes" id="UP000466586">
    <property type="component" value="Unassembled WGS sequence"/>
</dbReference>
<name>A0A7K1YES5_9SPHI</name>
<accession>A0A7K1YES5</accession>
<dbReference type="GO" id="GO:0015627">
    <property type="term" value="C:type II protein secretion system complex"/>
    <property type="evidence" value="ECO:0007669"/>
    <property type="project" value="TreeGrafter"/>
</dbReference>
<evidence type="ECO:0000313" key="2">
    <source>
        <dbReference type="Proteomes" id="UP000466586"/>
    </source>
</evidence>
<dbReference type="SUPFAM" id="SSF47781">
    <property type="entry name" value="RuvA domain 2-like"/>
    <property type="match status" value="3"/>
</dbReference>
<organism evidence="1 2">
    <name type="scientific">Hufsiella arboris</name>
    <dbReference type="NCBI Taxonomy" id="2695275"/>
    <lineage>
        <taxon>Bacteria</taxon>
        <taxon>Pseudomonadati</taxon>
        <taxon>Bacteroidota</taxon>
        <taxon>Sphingobacteriia</taxon>
        <taxon>Sphingobacteriales</taxon>
        <taxon>Sphingobacteriaceae</taxon>
        <taxon>Hufsiella</taxon>
    </lineage>
</organism>
<reference evidence="1 2" key="1">
    <citation type="submission" date="2019-11" db="EMBL/GenBank/DDBJ databases">
        <title>Pedobacter sp. HMF7647 Genome sequencing and assembly.</title>
        <authorList>
            <person name="Kang H."/>
            <person name="Kim H."/>
            <person name="Joh K."/>
        </authorList>
    </citation>
    <scope>NUCLEOTIDE SEQUENCE [LARGE SCALE GENOMIC DNA]</scope>
    <source>
        <strain evidence="1 2">HMF7647</strain>
    </source>
</reference>
<dbReference type="PANTHER" id="PTHR21180">
    <property type="entry name" value="ENDONUCLEASE/EXONUCLEASE/PHOSPHATASE FAMILY DOMAIN-CONTAINING PROTEIN 1"/>
    <property type="match status" value="1"/>
</dbReference>
<gene>
    <name evidence="1" type="ORF">GS399_19145</name>
</gene>
<dbReference type="AlphaFoldDB" id="A0A7K1YES5"/>
<dbReference type="GO" id="GO:0015628">
    <property type="term" value="P:protein secretion by the type II secretion system"/>
    <property type="evidence" value="ECO:0007669"/>
    <property type="project" value="TreeGrafter"/>
</dbReference>
<dbReference type="Gene3D" id="1.10.150.310">
    <property type="entry name" value="Tex RuvX-like domain-like"/>
    <property type="match status" value="1"/>
</dbReference>
<keyword evidence="2" id="KW-1185">Reference proteome</keyword>